<dbReference type="CDD" id="cd00609">
    <property type="entry name" value="AAT_like"/>
    <property type="match status" value="1"/>
</dbReference>
<dbReference type="InterPro" id="IPR004839">
    <property type="entry name" value="Aminotransferase_I/II_large"/>
</dbReference>
<dbReference type="GO" id="GO:0030170">
    <property type="term" value="F:pyridoxal phosphate binding"/>
    <property type="evidence" value="ECO:0007669"/>
    <property type="project" value="InterPro"/>
</dbReference>
<proteinExistence type="inferred from homology"/>
<dbReference type="Pfam" id="PF00155">
    <property type="entry name" value="Aminotran_1_2"/>
    <property type="match status" value="1"/>
</dbReference>
<comment type="caution">
    <text evidence="7">The sequence shown here is derived from an EMBL/GenBank/DDBJ whole genome shotgun (WGS) entry which is preliminary data.</text>
</comment>
<evidence type="ECO:0000256" key="5">
    <source>
        <dbReference type="ARBA" id="ARBA00037974"/>
    </source>
</evidence>
<dbReference type="PANTHER" id="PTHR43525:SF1">
    <property type="entry name" value="PROTEIN MALY"/>
    <property type="match status" value="1"/>
</dbReference>
<dbReference type="Proteomes" id="UP000029108">
    <property type="component" value="Unassembled WGS sequence"/>
</dbReference>
<dbReference type="RefSeq" id="WP_033492888.1">
    <property type="nucleotide sequence ID" value="NZ_JDUU01000006.1"/>
</dbReference>
<feature type="domain" description="Aminotransferase class I/classII large" evidence="6">
    <location>
        <begin position="31"/>
        <end position="391"/>
    </location>
</feature>
<comment type="cofactor">
    <cofactor evidence="1">
        <name>pyridoxal 5'-phosphate</name>
        <dbReference type="ChEBI" id="CHEBI:597326"/>
    </cofactor>
</comment>
<keyword evidence="8" id="KW-1185">Reference proteome</keyword>
<dbReference type="InterPro" id="IPR015421">
    <property type="entry name" value="PyrdxlP-dep_Trfase_major"/>
</dbReference>
<reference evidence="7 8" key="1">
    <citation type="submission" date="2014-03" db="EMBL/GenBank/DDBJ databases">
        <title>Genomics of Bifidobacteria.</title>
        <authorList>
            <person name="Ventura M."/>
            <person name="Milani C."/>
            <person name="Lugli G.A."/>
        </authorList>
    </citation>
    <scope>NUCLEOTIDE SEQUENCE [LARGE SCALE GENOMIC DNA]</scope>
    <source>
        <strain evidence="7 8">DSM 23969</strain>
    </source>
</reference>
<keyword evidence="7" id="KW-0418">Kinase</keyword>
<dbReference type="InterPro" id="IPR015424">
    <property type="entry name" value="PyrdxlP-dep_Trfase"/>
</dbReference>
<dbReference type="GO" id="GO:0047804">
    <property type="term" value="F:cysteine-S-conjugate beta-lyase activity"/>
    <property type="evidence" value="ECO:0007669"/>
    <property type="project" value="UniProtKB-EC"/>
</dbReference>
<dbReference type="GO" id="GO:0016301">
    <property type="term" value="F:kinase activity"/>
    <property type="evidence" value="ECO:0007669"/>
    <property type="project" value="UniProtKB-KW"/>
</dbReference>
<dbReference type="STRING" id="1437608.GCA_000771645_02239"/>
<dbReference type="PANTHER" id="PTHR43525">
    <property type="entry name" value="PROTEIN MALY"/>
    <property type="match status" value="1"/>
</dbReference>
<dbReference type="InterPro" id="IPR051798">
    <property type="entry name" value="Class-II_PLP-Dep_Aminotrans"/>
</dbReference>
<evidence type="ECO:0000313" key="7">
    <source>
        <dbReference type="EMBL" id="KFI52694.1"/>
    </source>
</evidence>
<gene>
    <name evidence="7" type="ORF">BBIA_0375</name>
</gene>
<dbReference type="EC" id="4.4.1.13" evidence="2"/>
<evidence type="ECO:0000256" key="4">
    <source>
        <dbReference type="ARBA" id="ARBA00023239"/>
    </source>
</evidence>
<name>A0A087A1P4_9BIFI</name>
<organism evidence="7 8">
    <name type="scientific">Bifidobacterium biavatii DSM 23969</name>
    <dbReference type="NCBI Taxonomy" id="1437608"/>
    <lineage>
        <taxon>Bacteria</taxon>
        <taxon>Bacillati</taxon>
        <taxon>Actinomycetota</taxon>
        <taxon>Actinomycetes</taxon>
        <taxon>Bifidobacteriales</taxon>
        <taxon>Bifidobacteriaceae</taxon>
        <taxon>Bifidobacterium</taxon>
    </lineage>
</organism>
<evidence type="ECO:0000259" key="6">
    <source>
        <dbReference type="Pfam" id="PF00155"/>
    </source>
</evidence>
<dbReference type="Gene3D" id="3.90.1150.10">
    <property type="entry name" value="Aspartate Aminotransferase, domain 1"/>
    <property type="match status" value="1"/>
</dbReference>
<dbReference type="SUPFAM" id="SSF53383">
    <property type="entry name" value="PLP-dependent transferases"/>
    <property type="match status" value="1"/>
</dbReference>
<dbReference type="NCBIfam" id="TIGR04350">
    <property type="entry name" value="C_S_lyase_PatB"/>
    <property type="match status" value="1"/>
</dbReference>
<dbReference type="InterPro" id="IPR015422">
    <property type="entry name" value="PyrdxlP-dep_Trfase_small"/>
</dbReference>
<dbReference type="Gene3D" id="3.40.640.10">
    <property type="entry name" value="Type I PLP-dependent aspartate aminotransferase-like (Major domain)"/>
    <property type="match status" value="1"/>
</dbReference>
<keyword evidence="7" id="KW-0808">Transferase</keyword>
<protein>
    <recommendedName>
        <fullName evidence="2">cysteine-S-conjugate beta-lyase</fullName>
        <ecNumber evidence="2">4.4.1.13</ecNumber>
    </recommendedName>
</protein>
<dbReference type="InterPro" id="IPR027619">
    <property type="entry name" value="C-S_lyase_PatB-like"/>
</dbReference>
<dbReference type="eggNOG" id="COG1168">
    <property type="taxonomic scope" value="Bacteria"/>
</dbReference>
<dbReference type="OrthoDB" id="3224382at2"/>
<sequence>MFDFDTPVDRSGTYSLKWEEAGDALPMWVADMDFQTAPAIREALRRRLDHGVFGYSIVPDAWAQAYVDWWGSRHGLAIDPDSLIFTTGVVPAISSMVRKLTTPAENVVIQTPVYNIFFNSILNNGRNALEAPLAYDREAGRYSIDWADLEAKLADPQTSLMILCNPHNPTDMIWDRDTLSRIGELCWEHHVTVISDEIHCDLTEPGVSYVPFASVNERCAAISATCMAPTKAFNIAGLHTAAVMVPDPTLRHKVWRGLNTDEVAEPNAFAMDATIAAFSQGGPWLDELRAYLAGNKRETARMIDDYNASEPTDRRVTLVCGPATYLLWLDCAAFVGEGKRFADTDGLCDWLKDEHKVLFSPGAQFGGNGRDFIRINVACPRTRLREGIGRLADGLNSL</sequence>
<keyword evidence="4 7" id="KW-0456">Lyase</keyword>
<dbReference type="AlphaFoldDB" id="A0A087A1P4"/>
<comment type="similarity">
    <text evidence="5">Belongs to the class-II pyridoxal-phosphate-dependent aminotransferase family. MalY/PatB cystathionine beta-lyase subfamily.</text>
</comment>
<evidence type="ECO:0000313" key="8">
    <source>
        <dbReference type="Proteomes" id="UP000029108"/>
    </source>
</evidence>
<accession>A0A087A1P4</accession>
<dbReference type="EMBL" id="JGYN01000004">
    <property type="protein sequence ID" value="KFI52694.1"/>
    <property type="molecule type" value="Genomic_DNA"/>
</dbReference>
<evidence type="ECO:0000256" key="1">
    <source>
        <dbReference type="ARBA" id="ARBA00001933"/>
    </source>
</evidence>
<keyword evidence="3" id="KW-0663">Pyridoxal phosphate</keyword>
<evidence type="ECO:0000256" key="2">
    <source>
        <dbReference type="ARBA" id="ARBA00012224"/>
    </source>
</evidence>
<evidence type="ECO:0000256" key="3">
    <source>
        <dbReference type="ARBA" id="ARBA00022898"/>
    </source>
</evidence>